<protein>
    <submittedName>
        <fullName evidence="1">Uncharacterized protein</fullName>
    </submittedName>
</protein>
<reference evidence="2" key="1">
    <citation type="submission" date="2017-10" db="EMBL/GenBank/DDBJ databases">
        <title>Rapid genome shrinkage in a self-fertile nematode reveals novel sperm competition proteins.</title>
        <authorList>
            <person name="Yin D."/>
            <person name="Schwarz E.M."/>
            <person name="Thomas C.G."/>
            <person name="Felde R.L."/>
            <person name="Korf I.F."/>
            <person name="Cutter A.D."/>
            <person name="Schartner C.M."/>
            <person name="Ralston E.J."/>
            <person name="Meyer B.J."/>
            <person name="Haag E.S."/>
        </authorList>
    </citation>
    <scope>NUCLEOTIDE SEQUENCE [LARGE SCALE GENOMIC DNA]</scope>
    <source>
        <strain evidence="2">JU1422</strain>
    </source>
</reference>
<organism evidence="1 2">
    <name type="scientific">Caenorhabditis nigoni</name>
    <dbReference type="NCBI Taxonomy" id="1611254"/>
    <lineage>
        <taxon>Eukaryota</taxon>
        <taxon>Metazoa</taxon>
        <taxon>Ecdysozoa</taxon>
        <taxon>Nematoda</taxon>
        <taxon>Chromadorea</taxon>
        <taxon>Rhabditida</taxon>
        <taxon>Rhabditina</taxon>
        <taxon>Rhabditomorpha</taxon>
        <taxon>Rhabditoidea</taxon>
        <taxon>Rhabditidae</taxon>
        <taxon>Peloderinae</taxon>
        <taxon>Caenorhabditis</taxon>
    </lineage>
</organism>
<comment type="caution">
    <text evidence="1">The sequence shown here is derived from an EMBL/GenBank/DDBJ whole genome shotgun (WGS) entry which is preliminary data.</text>
</comment>
<dbReference type="EMBL" id="PDUG01000005">
    <property type="protein sequence ID" value="PIC27501.1"/>
    <property type="molecule type" value="Genomic_DNA"/>
</dbReference>
<name>A0A2G5TK78_9PELO</name>
<dbReference type="Proteomes" id="UP000230233">
    <property type="component" value="Chromosome V"/>
</dbReference>
<proteinExistence type="predicted"/>
<sequence length="102" mass="11541">MGALAPIVGARPPIWWAIRPKRGQFAQNSLSTDSFFMVPVNFVWLPVFHSFPYISKTQTCIADNIDFLHTILHSSRDVLDQFCRPCHNSSNCKTSVSGIQFQ</sequence>
<dbReference type="AlphaFoldDB" id="A0A2G5TK78"/>
<gene>
    <name evidence="1" type="primary">Cnig_chr_V.g19737</name>
    <name evidence="1" type="ORF">B9Z55_019737</name>
</gene>
<keyword evidence="2" id="KW-1185">Reference proteome</keyword>
<evidence type="ECO:0000313" key="1">
    <source>
        <dbReference type="EMBL" id="PIC27501.1"/>
    </source>
</evidence>
<accession>A0A2G5TK78</accession>
<evidence type="ECO:0000313" key="2">
    <source>
        <dbReference type="Proteomes" id="UP000230233"/>
    </source>
</evidence>